<protein>
    <submittedName>
        <fullName evidence="1">Uncharacterized protein</fullName>
    </submittedName>
</protein>
<accession>A0A6G6XZE7</accession>
<dbReference type="Proteomes" id="UP000501444">
    <property type="component" value="Segment"/>
</dbReference>
<evidence type="ECO:0000313" key="2">
    <source>
        <dbReference type="Proteomes" id="UP000501444"/>
    </source>
</evidence>
<proteinExistence type="predicted"/>
<dbReference type="EMBL" id="MT006233">
    <property type="protein sequence ID" value="QIG78029.1"/>
    <property type="molecule type" value="Genomic_DNA"/>
</dbReference>
<name>A0A6G6XZE7_9CAUD</name>
<reference evidence="1 2" key="1">
    <citation type="submission" date="2020-01" db="EMBL/GenBank/DDBJ databases">
        <title>Honey bees harbor a diverse gut virome engaging in nested strain-level interactions with the microbiota.</title>
        <authorList>
            <person name="Bonilla-Rosso G."/>
            <person name="Steiner T."/>
            <person name="Wichmann F."/>
            <person name="Bexkens E."/>
            <person name="Engel P."/>
        </authorList>
    </citation>
    <scope>NUCLEOTIDE SEQUENCE [LARGE SCALE GENOMIC DNA]</scope>
</reference>
<evidence type="ECO:0000313" key="1">
    <source>
        <dbReference type="EMBL" id="QIG78029.1"/>
    </source>
</evidence>
<organism evidence="1 2">
    <name type="scientific">Bifidobacterium phage BadAztec1</name>
    <dbReference type="NCBI Taxonomy" id="2713243"/>
    <lineage>
        <taxon>Viruses</taxon>
        <taxon>Duplodnaviria</taxon>
        <taxon>Heunggongvirae</taxon>
        <taxon>Uroviricota</taxon>
        <taxon>Caudoviricetes</taxon>
        <taxon>Badaztecvirus</taxon>
        <taxon>Badaztecvirus badaztec1</taxon>
    </lineage>
</organism>
<gene>
    <name evidence="1" type="ORF">BAAZ0010002c01_00021</name>
</gene>
<sequence length="135" mass="15441">MCYTVIVVDRKQEKDRIMDVLVTTFGEPEDKQAEAQAYADVVSVLFDVVPGPGVEQTVLQSNKCVTGKVWNKEQYEAVFFARIIGTPYFVYFTGSKNMSVKDVDILYVKAVMNHGTVMITENKRILEKYIRFHFA</sequence>
<keyword evidence="2" id="KW-1185">Reference proteome</keyword>